<proteinExistence type="predicted"/>
<dbReference type="EMBL" id="GBRH01283056">
    <property type="protein sequence ID" value="JAD14839.1"/>
    <property type="molecule type" value="Transcribed_RNA"/>
</dbReference>
<accession>A0A0A8XNB8</accession>
<reference evidence="1" key="2">
    <citation type="journal article" date="2015" name="Data Brief">
        <title>Shoot transcriptome of the giant reed, Arundo donax.</title>
        <authorList>
            <person name="Barrero R.A."/>
            <person name="Guerrero F.D."/>
            <person name="Moolhuijzen P."/>
            <person name="Goolsby J.A."/>
            <person name="Tidwell J."/>
            <person name="Bellgard S.E."/>
            <person name="Bellgard M.I."/>
        </authorList>
    </citation>
    <scope>NUCLEOTIDE SEQUENCE</scope>
    <source>
        <tissue evidence="1">Shoot tissue taken approximately 20 cm above the soil surface</tissue>
    </source>
</reference>
<organism evidence="1">
    <name type="scientific">Arundo donax</name>
    <name type="common">Giant reed</name>
    <name type="synonym">Donax arundinaceus</name>
    <dbReference type="NCBI Taxonomy" id="35708"/>
    <lineage>
        <taxon>Eukaryota</taxon>
        <taxon>Viridiplantae</taxon>
        <taxon>Streptophyta</taxon>
        <taxon>Embryophyta</taxon>
        <taxon>Tracheophyta</taxon>
        <taxon>Spermatophyta</taxon>
        <taxon>Magnoliopsida</taxon>
        <taxon>Liliopsida</taxon>
        <taxon>Poales</taxon>
        <taxon>Poaceae</taxon>
        <taxon>PACMAD clade</taxon>
        <taxon>Arundinoideae</taxon>
        <taxon>Arundineae</taxon>
        <taxon>Arundo</taxon>
    </lineage>
</organism>
<protein>
    <submittedName>
        <fullName evidence="1">Uncharacterized protein</fullName>
    </submittedName>
</protein>
<name>A0A0A8XNB8_ARUDO</name>
<reference evidence="1" key="1">
    <citation type="submission" date="2014-09" db="EMBL/GenBank/DDBJ databases">
        <authorList>
            <person name="Magalhaes I.L.F."/>
            <person name="Oliveira U."/>
            <person name="Santos F.R."/>
            <person name="Vidigal T.H.D.A."/>
            <person name="Brescovit A.D."/>
            <person name="Santos A.J."/>
        </authorList>
    </citation>
    <scope>NUCLEOTIDE SEQUENCE</scope>
    <source>
        <tissue evidence="1">Shoot tissue taken approximately 20 cm above the soil surface</tissue>
    </source>
</reference>
<sequence length="38" mass="3999">MLSTLSRCLGGGLAAFGSRRPFFSNHSGFKSALNPSLL</sequence>
<evidence type="ECO:0000313" key="1">
    <source>
        <dbReference type="EMBL" id="JAD14839.1"/>
    </source>
</evidence>
<dbReference type="AlphaFoldDB" id="A0A0A8XNB8"/>